<evidence type="ECO:0000256" key="4">
    <source>
        <dbReference type="ARBA" id="ARBA00022801"/>
    </source>
</evidence>
<evidence type="ECO:0000313" key="8">
    <source>
        <dbReference type="EMBL" id="AES91479.1"/>
    </source>
</evidence>
<dbReference type="OMA" id="DLVYWAV"/>
<dbReference type="EMBL" id="PSQE01000004">
    <property type="protein sequence ID" value="RHN63914.1"/>
    <property type="molecule type" value="Genomic_DNA"/>
</dbReference>
<dbReference type="Pfam" id="PF00293">
    <property type="entry name" value="NUDIX"/>
    <property type="match status" value="1"/>
</dbReference>
<dbReference type="Proteomes" id="UP000265566">
    <property type="component" value="Chromosome 4"/>
</dbReference>
<dbReference type="Pfam" id="PF09296">
    <property type="entry name" value="NUDIX-like"/>
    <property type="match status" value="1"/>
</dbReference>
<evidence type="ECO:0000256" key="5">
    <source>
        <dbReference type="ARBA" id="ARBA00022842"/>
    </source>
</evidence>
<dbReference type="SUPFAM" id="SSF55811">
    <property type="entry name" value="Nudix"/>
    <property type="match status" value="1"/>
</dbReference>
<name>G7JVC3_MEDTR</name>
<dbReference type="InterPro" id="IPR050241">
    <property type="entry name" value="NAD-cap_RNA_hydrolase_NudC"/>
</dbReference>
<dbReference type="GO" id="GO:0019677">
    <property type="term" value="P:NAD+ catabolic process"/>
    <property type="evidence" value="ECO:0000318"/>
    <property type="project" value="GO_Central"/>
</dbReference>
<dbReference type="PANTHER" id="PTHR42904:SF4">
    <property type="entry name" value="NAD(+) DIPHOSPHATASE"/>
    <property type="match status" value="1"/>
</dbReference>
<evidence type="ECO:0000256" key="2">
    <source>
        <dbReference type="ARBA" id="ARBA00012381"/>
    </source>
</evidence>
<dbReference type="GO" id="GO:0046872">
    <property type="term" value="F:metal ion binding"/>
    <property type="evidence" value="ECO:0007669"/>
    <property type="project" value="UniProtKB-KW"/>
</dbReference>
<dbReference type="Proteomes" id="UP000002051">
    <property type="component" value="Chromosome 4"/>
</dbReference>
<evidence type="ECO:0000256" key="3">
    <source>
        <dbReference type="ARBA" id="ARBA00022723"/>
    </source>
</evidence>
<dbReference type="KEGG" id="mtr:11437729"/>
<keyword evidence="3" id="KW-0479">Metal-binding</keyword>
<dbReference type="PROSITE" id="PS00893">
    <property type="entry name" value="NUDIX_BOX"/>
    <property type="match status" value="1"/>
</dbReference>
<keyword evidence="6" id="KW-0520">NAD</keyword>
<dbReference type="InterPro" id="IPR049734">
    <property type="entry name" value="NudC-like_C"/>
</dbReference>
<keyword evidence="11" id="KW-1185">Reference proteome</keyword>
<reference evidence="8 11" key="2">
    <citation type="journal article" date="2014" name="BMC Genomics">
        <title>An improved genome release (version Mt4.0) for the model legume Medicago truncatula.</title>
        <authorList>
            <person name="Tang H."/>
            <person name="Krishnakumar V."/>
            <person name="Bidwell S."/>
            <person name="Rosen B."/>
            <person name="Chan A."/>
            <person name="Zhou S."/>
            <person name="Gentzbittel L."/>
            <person name="Childs K.L."/>
            <person name="Yandell M."/>
            <person name="Gundlach H."/>
            <person name="Mayer K.F."/>
            <person name="Schwartz D.C."/>
            <person name="Town C.D."/>
        </authorList>
    </citation>
    <scope>GENOME REANNOTATION</scope>
    <source>
        <strain evidence="10 11">cv. Jemalong A17</strain>
    </source>
</reference>
<dbReference type="STRING" id="3880.G7JVC3"/>
<dbReference type="InterPro" id="IPR000086">
    <property type="entry name" value="NUDIX_hydrolase_dom"/>
</dbReference>
<dbReference type="InterPro" id="IPR015376">
    <property type="entry name" value="Znr_NADH_PPase"/>
</dbReference>
<reference evidence="9" key="4">
    <citation type="journal article" date="2018" name="Nat. Plants">
        <title>Whole-genome landscape of Medicago truncatula symbiotic genes.</title>
        <authorList>
            <person name="Pecrix Y."/>
            <person name="Gamas P."/>
            <person name="Carrere S."/>
        </authorList>
    </citation>
    <scope>NUCLEOTIDE SEQUENCE</scope>
    <source>
        <tissue evidence="9">Leaves</tissue>
    </source>
</reference>
<dbReference type="PaxDb" id="3880-AES91479"/>
<dbReference type="EMBL" id="CM001220">
    <property type="protein sequence ID" value="AES91479.1"/>
    <property type="molecule type" value="Genomic_DNA"/>
</dbReference>
<dbReference type="eggNOG" id="KOG3084">
    <property type="taxonomic scope" value="Eukaryota"/>
</dbReference>
<dbReference type="InterPro" id="IPR020084">
    <property type="entry name" value="NUDIX_hydrolase_CS"/>
</dbReference>
<dbReference type="GO" id="GO:0035529">
    <property type="term" value="F:NADH pyrophosphatase activity"/>
    <property type="evidence" value="ECO:0000318"/>
    <property type="project" value="GO_Central"/>
</dbReference>
<dbReference type="AlphaFoldDB" id="G7JVC3"/>
<evidence type="ECO:0000256" key="1">
    <source>
        <dbReference type="ARBA" id="ARBA00001946"/>
    </source>
</evidence>
<sequence>MSINFNFNAFAGNPLRSILPSAAALQSLNTTILQNDHSSSSPNFKVLPFRNGRPLASSTAGFGDSPPIWHLGWINLDDLRGIFENSGAQLNGDSFVYLGSSVEEDNVYWAIDVSDKVPELGTDKEMELSFVELRTLMVATDWEDLKAMENLTIAGNAKALLEWHKTSQFCGHCGAKTVSMEAGRRKQCSNDSCKKRIYPRLDPVVIMLVIDRENDSVLLGTRPKLISRLWSCLSGFTEQGESLEEAVRRETWEESGIEVGEVVYHSSQPWPVGPNSVPYQLMVGFFAYAKSREITVDKKELEDAQWFSREDIRKALMMAEYKKAQRTAATKVEQMCKGVEKSRSLAADFNVESGELAPIFVPGPFAIAHHLISSWAFSDQNTL</sequence>
<protein>
    <recommendedName>
        <fullName evidence="2">NAD(+) diphosphatase</fullName>
        <ecNumber evidence="2">3.6.1.22</ecNumber>
    </recommendedName>
</protein>
<dbReference type="FunFam" id="3.90.79.10:FF:000040">
    <property type="entry name" value="Nudix hydrolase 19, chloroplastic"/>
    <property type="match status" value="1"/>
</dbReference>
<keyword evidence="4 8" id="KW-0378">Hydrolase</keyword>
<dbReference type="GO" id="GO:0006742">
    <property type="term" value="P:NADP+ catabolic process"/>
    <property type="evidence" value="ECO:0000318"/>
    <property type="project" value="GO_Central"/>
</dbReference>
<reference evidence="10" key="3">
    <citation type="submission" date="2015-04" db="UniProtKB">
        <authorList>
            <consortium name="EnsemblPlants"/>
        </authorList>
    </citation>
    <scope>IDENTIFICATION</scope>
    <source>
        <strain evidence="10">cv. Jemalong A17</strain>
    </source>
</reference>
<dbReference type="FunFam" id="3.90.79.20:FF:000008">
    <property type="entry name" value="Nudix hydrolase 19, chloroplastic"/>
    <property type="match status" value="1"/>
</dbReference>
<dbReference type="Gene3D" id="3.90.79.20">
    <property type="match status" value="1"/>
</dbReference>
<dbReference type="InterPro" id="IPR015375">
    <property type="entry name" value="NADH_PPase-like_N"/>
</dbReference>
<organism evidence="8 11">
    <name type="scientific">Medicago truncatula</name>
    <name type="common">Barrel medic</name>
    <name type="synonym">Medicago tribuloides</name>
    <dbReference type="NCBI Taxonomy" id="3880"/>
    <lineage>
        <taxon>Eukaryota</taxon>
        <taxon>Viridiplantae</taxon>
        <taxon>Streptophyta</taxon>
        <taxon>Embryophyta</taxon>
        <taxon>Tracheophyta</taxon>
        <taxon>Spermatophyta</taxon>
        <taxon>Magnoliopsida</taxon>
        <taxon>eudicotyledons</taxon>
        <taxon>Gunneridae</taxon>
        <taxon>Pentapetalae</taxon>
        <taxon>rosids</taxon>
        <taxon>fabids</taxon>
        <taxon>Fabales</taxon>
        <taxon>Fabaceae</taxon>
        <taxon>Papilionoideae</taxon>
        <taxon>50 kb inversion clade</taxon>
        <taxon>NPAAA clade</taxon>
        <taxon>Hologalegina</taxon>
        <taxon>IRL clade</taxon>
        <taxon>Trifolieae</taxon>
        <taxon>Medicago</taxon>
    </lineage>
</organism>
<accession>G7JVC3</accession>
<dbReference type="NCBIfam" id="NF001299">
    <property type="entry name" value="PRK00241.1"/>
    <property type="match status" value="1"/>
</dbReference>
<evidence type="ECO:0000256" key="6">
    <source>
        <dbReference type="ARBA" id="ARBA00023027"/>
    </source>
</evidence>
<keyword evidence="5" id="KW-0460">Magnesium</keyword>
<evidence type="ECO:0000313" key="9">
    <source>
        <dbReference type="EMBL" id="RHN63914.1"/>
    </source>
</evidence>
<dbReference type="EC" id="3.6.1.22" evidence="2"/>
<dbReference type="PANTHER" id="PTHR42904">
    <property type="entry name" value="NUDIX HYDROLASE, NUDC SUBFAMILY"/>
    <property type="match status" value="1"/>
</dbReference>
<reference evidence="8 11" key="1">
    <citation type="journal article" date="2011" name="Nature">
        <title>The Medicago genome provides insight into the evolution of rhizobial symbioses.</title>
        <authorList>
            <person name="Young N.D."/>
            <person name="Debelle F."/>
            <person name="Oldroyd G.E."/>
            <person name="Geurts R."/>
            <person name="Cannon S.B."/>
            <person name="Udvardi M.K."/>
            <person name="Benedito V.A."/>
            <person name="Mayer K.F."/>
            <person name="Gouzy J."/>
            <person name="Schoof H."/>
            <person name="Van de Peer Y."/>
            <person name="Proost S."/>
            <person name="Cook D.R."/>
            <person name="Meyers B.C."/>
            <person name="Spannagl M."/>
            <person name="Cheung F."/>
            <person name="De Mita S."/>
            <person name="Krishnakumar V."/>
            <person name="Gundlach H."/>
            <person name="Zhou S."/>
            <person name="Mudge J."/>
            <person name="Bharti A.K."/>
            <person name="Murray J.D."/>
            <person name="Naoumkina M.A."/>
            <person name="Rosen B."/>
            <person name="Silverstein K.A."/>
            <person name="Tang H."/>
            <person name="Rombauts S."/>
            <person name="Zhao P.X."/>
            <person name="Zhou P."/>
            <person name="Barbe V."/>
            <person name="Bardou P."/>
            <person name="Bechner M."/>
            <person name="Bellec A."/>
            <person name="Berger A."/>
            <person name="Berges H."/>
            <person name="Bidwell S."/>
            <person name="Bisseling T."/>
            <person name="Choisne N."/>
            <person name="Couloux A."/>
            <person name="Denny R."/>
            <person name="Deshpande S."/>
            <person name="Dai X."/>
            <person name="Doyle J.J."/>
            <person name="Dudez A.M."/>
            <person name="Farmer A.D."/>
            <person name="Fouteau S."/>
            <person name="Franken C."/>
            <person name="Gibelin C."/>
            <person name="Gish J."/>
            <person name="Goldstein S."/>
            <person name="Gonzalez A.J."/>
            <person name="Green P.J."/>
            <person name="Hallab A."/>
            <person name="Hartog M."/>
            <person name="Hua A."/>
            <person name="Humphray S.J."/>
            <person name="Jeong D.H."/>
            <person name="Jing Y."/>
            <person name="Jocker A."/>
            <person name="Kenton S.M."/>
            <person name="Kim D.J."/>
            <person name="Klee K."/>
            <person name="Lai H."/>
            <person name="Lang C."/>
            <person name="Lin S."/>
            <person name="Macmil S.L."/>
            <person name="Magdelenat G."/>
            <person name="Matthews L."/>
            <person name="McCorrison J."/>
            <person name="Monaghan E.L."/>
            <person name="Mun J.H."/>
            <person name="Najar F.Z."/>
            <person name="Nicholson C."/>
            <person name="Noirot C."/>
            <person name="O'Bleness M."/>
            <person name="Paule C.R."/>
            <person name="Poulain J."/>
            <person name="Prion F."/>
            <person name="Qin B."/>
            <person name="Qu C."/>
            <person name="Retzel E.F."/>
            <person name="Riddle C."/>
            <person name="Sallet E."/>
            <person name="Samain S."/>
            <person name="Samson N."/>
            <person name="Sanders I."/>
            <person name="Saurat O."/>
            <person name="Scarpelli C."/>
            <person name="Schiex T."/>
            <person name="Segurens B."/>
            <person name="Severin A.J."/>
            <person name="Sherrier D.J."/>
            <person name="Shi R."/>
            <person name="Sims S."/>
            <person name="Singer S.R."/>
            <person name="Sinharoy S."/>
            <person name="Sterck L."/>
            <person name="Viollet A."/>
            <person name="Wang B.B."/>
            <person name="Wang K."/>
            <person name="Wang M."/>
            <person name="Wang X."/>
            <person name="Warfsmann J."/>
            <person name="Weissenbach J."/>
            <person name="White D.D."/>
            <person name="White J.D."/>
            <person name="Wiley G.B."/>
            <person name="Wincker P."/>
            <person name="Xing Y."/>
            <person name="Yang L."/>
            <person name="Yao Z."/>
            <person name="Ying F."/>
            <person name="Zhai J."/>
            <person name="Zhou L."/>
            <person name="Zuber A."/>
            <person name="Denarie J."/>
            <person name="Dixon R.A."/>
            <person name="May G.D."/>
            <person name="Schwartz D.C."/>
            <person name="Rogers J."/>
            <person name="Quetier F."/>
            <person name="Town C.D."/>
            <person name="Roe B.A."/>
        </authorList>
    </citation>
    <scope>NUCLEOTIDE SEQUENCE [LARGE SCALE GENOMIC DNA]</scope>
    <source>
        <strain evidence="8">A17</strain>
        <strain evidence="10 11">cv. Jemalong A17</strain>
    </source>
</reference>
<proteinExistence type="predicted"/>
<evidence type="ECO:0000259" key="7">
    <source>
        <dbReference type="PROSITE" id="PS51462"/>
    </source>
</evidence>
<dbReference type="HOGENOM" id="CLU_037162_0_2_1"/>
<dbReference type="EnsemblPlants" id="AES91479">
    <property type="protein sequence ID" value="AES91479"/>
    <property type="gene ID" value="MTR_4g113990"/>
</dbReference>
<comment type="cofactor">
    <cofactor evidence="1">
        <name>Mg(2+)</name>
        <dbReference type="ChEBI" id="CHEBI:18420"/>
    </cofactor>
</comment>
<dbReference type="InterPro" id="IPR015797">
    <property type="entry name" value="NUDIX_hydrolase-like_dom_sf"/>
</dbReference>
<dbReference type="Gene3D" id="3.90.79.10">
    <property type="entry name" value="Nucleoside Triphosphate Pyrophosphohydrolase"/>
    <property type="match status" value="1"/>
</dbReference>
<evidence type="ECO:0000313" key="11">
    <source>
        <dbReference type="Proteomes" id="UP000002051"/>
    </source>
</evidence>
<gene>
    <name evidence="10" type="primary">11437729</name>
    <name evidence="8" type="ordered locus">MTR_4g113990</name>
    <name evidence="9" type="ORF">MtrunA17_Chr4g0063421</name>
</gene>
<dbReference type="OrthoDB" id="10249612at2759"/>
<dbReference type="CDD" id="cd03429">
    <property type="entry name" value="NUDIX_NADH_pyrophosphatase_Nudt13"/>
    <property type="match status" value="1"/>
</dbReference>
<evidence type="ECO:0000313" key="10">
    <source>
        <dbReference type="EnsemblPlants" id="AES91479"/>
    </source>
</evidence>
<dbReference type="Pfam" id="PF09297">
    <property type="entry name" value="Zn_ribbon_NUD"/>
    <property type="match status" value="1"/>
</dbReference>
<dbReference type="Gramene" id="rna26670">
    <property type="protein sequence ID" value="RHN63914.1"/>
    <property type="gene ID" value="gene26670"/>
</dbReference>
<feature type="domain" description="Nudix hydrolase" evidence="7">
    <location>
        <begin position="199"/>
        <end position="329"/>
    </location>
</feature>
<dbReference type="PROSITE" id="PS51462">
    <property type="entry name" value="NUDIX"/>
    <property type="match status" value="1"/>
</dbReference>
<dbReference type="GO" id="GO:0005777">
    <property type="term" value="C:peroxisome"/>
    <property type="evidence" value="ECO:0000318"/>
    <property type="project" value="GO_Central"/>
</dbReference>